<accession>A0ABQ3VUU8</accession>
<organism evidence="1 2">
    <name type="scientific">Dictyobacter formicarum</name>
    <dbReference type="NCBI Taxonomy" id="2778368"/>
    <lineage>
        <taxon>Bacteria</taxon>
        <taxon>Bacillati</taxon>
        <taxon>Chloroflexota</taxon>
        <taxon>Ktedonobacteria</taxon>
        <taxon>Ktedonobacterales</taxon>
        <taxon>Dictyobacteraceae</taxon>
        <taxon>Dictyobacter</taxon>
    </lineage>
</organism>
<name>A0ABQ3VUU8_9CHLR</name>
<gene>
    <name evidence="1" type="ORF">KSZ_70870</name>
</gene>
<reference evidence="1 2" key="1">
    <citation type="journal article" date="2021" name="Int. J. Syst. Evol. Microbiol.">
        <title>Reticulibacter mediterranei gen. nov., sp. nov., within the new family Reticulibacteraceae fam. nov., and Ktedonospora formicarum gen. nov., sp. nov., Ktedonobacter robiniae sp. nov., Dictyobacter formicarum sp. nov. and Dictyobacter arantiisoli sp. nov., belonging to the class Ktedonobacteria.</title>
        <authorList>
            <person name="Yabe S."/>
            <person name="Zheng Y."/>
            <person name="Wang C.M."/>
            <person name="Sakai Y."/>
            <person name="Abe K."/>
            <person name="Yokota A."/>
            <person name="Donadio S."/>
            <person name="Cavaletti L."/>
            <person name="Monciardini P."/>
        </authorList>
    </citation>
    <scope>NUCLEOTIDE SEQUENCE [LARGE SCALE GENOMIC DNA]</scope>
    <source>
        <strain evidence="1 2">SOSP1-9</strain>
    </source>
</reference>
<evidence type="ECO:0000313" key="1">
    <source>
        <dbReference type="EMBL" id="GHO89081.1"/>
    </source>
</evidence>
<keyword evidence="2" id="KW-1185">Reference proteome</keyword>
<evidence type="ECO:0000313" key="2">
    <source>
        <dbReference type="Proteomes" id="UP000635565"/>
    </source>
</evidence>
<dbReference type="Proteomes" id="UP000635565">
    <property type="component" value="Unassembled WGS sequence"/>
</dbReference>
<comment type="caution">
    <text evidence="1">The sequence shown here is derived from an EMBL/GenBank/DDBJ whole genome shotgun (WGS) entry which is preliminary data.</text>
</comment>
<proteinExistence type="predicted"/>
<dbReference type="EMBL" id="BNJJ01000031">
    <property type="protein sequence ID" value="GHO89081.1"/>
    <property type="molecule type" value="Genomic_DNA"/>
</dbReference>
<sequence>MLKEKFQYLNARVEAKNLVLPPSCRAMWLAGFSDYQLTGTFAENRLTTGQENMYHRKTYDLKNL</sequence>
<protein>
    <submittedName>
        <fullName evidence="1">Uncharacterized protein</fullName>
    </submittedName>
</protein>